<dbReference type="KEGG" id="mvd:AWU67_04085"/>
<dbReference type="Gene3D" id="3.40.1350.140">
    <property type="entry name" value="MepB-like"/>
    <property type="match status" value="1"/>
</dbReference>
<dbReference type="Proteomes" id="UP000058305">
    <property type="component" value="Chromosome"/>
</dbReference>
<evidence type="ECO:0000313" key="2">
    <source>
        <dbReference type="Proteomes" id="UP000058305"/>
    </source>
</evidence>
<dbReference type="RefSeq" id="WP_067226865.1">
    <property type="nucleotide sequence ID" value="NZ_CP014145.1"/>
</dbReference>
<evidence type="ECO:0000313" key="1">
    <source>
        <dbReference type="EMBL" id="AMB58170.1"/>
    </source>
</evidence>
<dbReference type="Pfam" id="PF08877">
    <property type="entry name" value="MepB-like"/>
    <property type="match status" value="1"/>
</dbReference>
<reference evidence="2" key="2">
    <citation type="submission" date="2016-01" db="EMBL/GenBank/DDBJ databases">
        <title>First complete genome sequence of a species in the genus Microterricola, an extremophilic cold active enzyme producing strain ERGS5:02 isolated from Sikkim Himalaya.</title>
        <authorList>
            <person name="Kumar R."/>
            <person name="Singh D."/>
            <person name="Swarnkar M.K."/>
        </authorList>
    </citation>
    <scope>NUCLEOTIDE SEQUENCE [LARGE SCALE GENOMIC DNA]</scope>
    <source>
        <strain evidence="2">ERGS5:02</strain>
    </source>
</reference>
<organism evidence="1 2">
    <name type="scientific">Microterricola viridarii</name>
    <dbReference type="NCBI Taxonomy" id="412690"/>
    <lineage>
        <taxon>Bacteria</taxon>
        <taxon>Bacillati</taxon>
        <taxon>Actinomycetota</taxon>
        <taxon>Actinomycetes</taxon>
        <taxon>Micrococcales</taxon>
        <taxon>Microbacteriaceae</taxon>
        <taxon>Microterricola</taxon>
    </lineage>
</organism>
<dbReference type="PIRSF" id="PIRSF032285">
    <property type="entry name" value="UCP032285"/>
    <property type="match status" value="1"/>
</dbReference>
<dbReference type="AlphaFoldDB" id="A0A109QYC7"/>
<sequence length="149" mass="16487">MGFTAFNRFQALSDAGFGEAAQPRAEEQNGDYESGVVQVESEWWRLRTARVTPKKPGAFVAVWTRDENGETRPFGSEDQAAGLLVFVQDADRFGVFRFTDAHLEALGVTRSAAHAGKRGFRVYPAWSVDLNRQATRTQAEQAAAFMPLS</sequence>
<protein>
    <submittedName>
        <fullName evidence="1">Metallopeptidase</fullName>
    </submittedName>
</protein>
<dbReference type="EMBL" id="CP014145">
    <property type="protein sequence ID" value="AMB58170.1"/>
    <property type="molecule type" value="Genomic_DNA"/>
</dbReference>
<gene>
    <name evidence="1" type="ORF">AWU67_04085</name>
</gene>
<accession>A0A109QYC7</accession>
<proteinExistence type="predicted"/>
<dbReference type="InterPro" id="IPR038231">
    <property type="entry name" value="MepB-like_sf"/>
</dbReference>
<keyword evidence="2" id="KW-1185">Reference proteome</keyword>
<dbReference type="InterPro" id="IPR011235">
    <property type="entry name" value="MepB-like"/>
</dbReference>
<reference evidence="1 2" key="1">
    <citation type="journal article" date="2016" name="J. Biotechnol.">
        <title>First complete genome sequence of a species in the genus Microterricola, an extremophilic cold active enzyme producing bacterial strain ERGS5:02 isolated from Sikkim Himalaya.</title>
        <authorList>
            <person name="Himanshu"/>
            <person name="Swarnkar M.K."/>
            <person name="Singh D."/>
            <person name="Kumar R."/>
        </authorList>
    </citation>
    <scope>NUCLEOTIDE SEQUENCE [LARGE SCALE GENOMIC DNA]</scope>
    <source>
        <strain evidence="1 2">ERGS5:02</strain>
    </source>
</reference>
<name>A0A109QYC7_9MICO</name>